<dbReference type="Pfam" id="PF11306">
    <property type="entry name" value="DUF3108"/>
    <property type="match status" value="1"/>
</dbReference>
<comment type="caution">
    <text evidence="2">The sequence shown here is derived from an EMBL/GenBank/DDBJ whole genome shotgun (WGS) entry which is preliminary data.</text>
</comment>
<sequence length="268" mass="30555">MKNRMIIFIFFVMPTVWINAQCPIENSFFQSGEELTYDLYFKYGLINMKAGVSTLKTQSEKYNNKAALKMTMTAKSVGMANKVFTLSDTLICYMTNDLIPLAYIKNAHEGDEHSIENVSYDYSSFPVNIKAKLIRNGKLRFDEAITSESCIYDMMSIVYYARTLDYSSMKKGDKTTTLFLSGKNKVNMDIEYHGTENIEANDGNKYNCIKLVLVINDKAFEDKKEAMKVYITNDNNRIPVRIDSKLKIGSTRVILKSIKGNKHSVKAS</sequence>
<organism evidence="2 3">
    <name type="scientific">Dysgonomonas hofstadii</name>
    <dbReference type="NCBI Taxonomy" id="637886"/>
    <lineage>
        <taxon>Bacteria</taxon>
        <taxon>Pseudomonadati</taxon>
        <taxon>Bacteroidota</taxon>
        <taxon>Bacteroidia</taxon>
        <taxon>Bacteroidales</taxon>
        <taxon>Dysgonomonadaceae</taxon>
        <taxon>Dysgonomonas</taxon>
    </lineage>
</organism>
<feature type="signal peptide" evidence="1">
    <location>
        <begin position="1"/>
        <end position="20"/>
    </location>
</feature>
<evidence type="ECO:0008006" key="4">
    <source>
        <dbReference type="Google" id="ProtNLM"/>
    </source>
</evidence>
<dbReference type="AlphaFoldDB" id="A0A840CJW1"/>
<dbReference type="Proteomes" id="UP000555103">
    <property type="component" value="Unassembled WGS sequence"/>
</dbReference>
<evidence type="ECO:0000313" key="2">
    <source>
        <dbReference type="EMBL" id="MBB4035461.1"/>
    </source>
</evidence>
<evidence type="ECO:0000313" key="3">
    <source>
        <dbReference type="Proteomes" id="UP000555103"/>
    </source>
</evidence>
<accession>A0A840CJW1</accession>
<keyword evidence="3" id="KW-1185">Reference proteome</keyword>
<gene>
    <name evidence="2" type="ORF">GGR21_001354</name>
</gene>
<keyword evidence="1" id="KW-0732">Signal</keyword>
<evidence type="ECO:0000256" key="1">
    <source>
        <dbReference type="SAM" id="SignalP"/>
    </source>
</evidence>
<feature type="chain" id="PRO_5032416142" description="DUF3108 domain-containing protein" evidence="1">
    <location>
        <begin position="21"/>
        <end position="268"/>
    </location>
</feature>
<dbReference type="RefSeq" id="WP_183306402.1">
    <property type="nucleotide sequence ID" value="NZ_JACIEP010000004.1"/>
</dbReference>
<name>A0A840CJW1_9BACT</name>
<dbReference type="InterPro" id="IPR021457">
    <property type="entry name" value="DUF3108"/>
</dbReference>
<reference evidence="2 3" key="1">
    <citation type="submission" date="2020-08" db="EMBL/GenBank/DDBJ databases">
        <title>Genomic Encyclopedia of Type Strains, Phase IV (KMG-IV): sequencing the most valuable type-strain genomes for metagenomic binning, comparative biology and taxonomic classification.</title>
        <authorList>
            <person name="Goeker M."/>
        </authorList>
    </citation>
    <scope>NUCLEOTIDE SEQUENCE [LARGE SCALE GENOMIC DNA]</scope>
    <source>
        <strain evidence="2 3">DSM 104969</strain>
    </source>
</reference>
<proteinExistence type="predicted"/>
<dbReference type="EMBL" id="JACIEP010000004">
    <property type="protein sequence ID" value="MBB4035461.1"/>
    <property type="molecule type" value="Genomic_DNA"/>
</dbReference>
<protein>
    <recommendedName>
        <fullName evidence="4">DUF3108 domain-containing protein</fullName>
    </recommendedName>
</protein>